<dbReference type="SUPFAM" id="SSF51735">
    <property type="entry name" value="NAD(P)-binding Rossmann-fold domains"/>
    <property type="match status" value="1"/>
</dbReference>
<keyword evidence="5" id="KW-1185">Reference proteome</keyword>
<dbReference type="InterPro" id="IPR036291">
    <property type="entry name" value="NAD(P)-bd_dom_sf"/>
</dbReference>
<protein>
    <submittedName>
        <fullName evidence="4">NAD(P)-dependent dehydrogenase, short-chain alcohol dehydrogenase family</fullName>
    </submittedName>
</protein>
<evidence type="ECO:0000313" key="5">
    <source>
        <dbReference type="Proteomes" id="UP000183447"/>
    </source>
</evidence>
<reference evidence="4 5" key="1">
    <citation type="submission" date="2016-11" db="EMBL/GenBank/DDBJ databases">
        <authorList>
            <person name="Jaros S."/>
            <person name="Januszkiewicz K."/>
            <person name="Wedrychowicz H."/>
        </authorList>
    </citation>
    <scope>NUCLEOTIDE SEQUENCE [LARGE SCALE GENOMIC DNA]</scope>
    <source>
        <strain evidence="4 5">ATCC 23634</strain>
    </source>
</reference>
<dbReference type="Gene3D" id="3.40.50.720">
    <property type="entry name" value="NAD(P)-binding Rossmann-like Domain"/>
    <property type="match status" value="1"/>
</dbReference>
<dbReference type="InterPro" id="IPR051122">
    <property type="entry name" value="SDR_DHRS6-like"/>
</dbReference>
<organism evidence="4 5">
    <name type="scientific">Devosia enhydra</name>
    <dbReference type="NCBI Taxonomy" id="665118"/>
    <lineage>
        <taxon>Bacteria</taxon>
        <taxon>Pseudomonadati</taxon>
        <taxon>Pseudomonadota</taxon>
        <taxon>Alphaproteobacteria</taxon>
        <taxon>Hyphomicrobiales</taxon>
        <taxon>Devosiaceae</taxon>
        <taxon>Devosia</taxon>
    </lineage>
</organism>
<evidence type="ECO:0000313" key="4">
    <source>
        <dbReference type="EMBL" id="SFZ86579.1"/>
    </source>
</evidence>
<dbReference type="PANTHER" id="PTHR43477:SF1">
    <property type="entry name" value="DIHYDROANTICAPSIN 7-DEHYDROGENASE"/>
    <property type="match status" value="1"/>
</dbReference>
<dbReference type="EMBL" id="FPKU01000004">
    <property type="protein sequence ID" value="SFZ86579.1"/>
    <property type="molecule type" value="Genomic_DNA"/>
</dbReference>
<evidence type="ECO:0000256" key="2">
    <source>
        <dbReference type="ARBA" id="ARBA00023002"/>
    </source>
</evidence>
<name>A0A1K2I2Y0_9HYPH</name>
<gene>
    <name evidence="4" type="ORF">SAMN02983003_3768</name>
</gene>
<dbReference type="AlphaFoldDB" id="A0A1K2I2Y0"/>
<dbReference type="PANTHER" id="PTHR43477">
    <property type="entry name" value="DIHYDROANTICAPSIN 7-DEHYDROGENASE"/>
    <property type="match status" value="1"/>
</dbReference>
<dbReference type="InterPro" id="IPR002347">
    <property type="entry name" value="SDR_fam"/>
</dbReference>
<dbReference type="Proteomes" id="UP000183447">
    <property type="component" value="Unassembled WGS sequence"/>
</dbReference>
<accession>A0A1K2I2Y0</accession>
<dbReference type="SMART" id="SM00822">
    <property type="entry name" value="PKS_KR"/>
    <property type="match status" value="1"/>
</dbReference>
<dbReference type="RefSeq" id="WP_072346433.1">
    <property type="nucleotide sequence ID" value="NZ_FPKU01000004.1"/>
</dbReference>
<dbReference type="STRING" id="665118.SAMN02983003_3768"/>
<dbReference type="Pfam" id="PF13561">
    <property type="entry name" value="adh_short_C2"/>
    <property type="match status" value="1"/>
</dbReference>
<dbReference type="PRINTS" id="PR00081">
    <property type="entry name" value="GDHRDH"/>
</dbReference>
<dbReference type="CDD" id="cd05233">
    <property type="entry name" value="SDR_c"/>
    <property type="match status" value="1"/>
</dbReference>
<evidence type="ECO:0000259" key="3">
    <source>
        <dbReference type="SMART" id="SM00822"/>
    </source>
</evidence>
<feature type="domain" description="Ketoreductase" evidence="3">
    <location>
        <begin position="2"/>
        <end position="173"/>
    </location>
</feature>
<sequence length="241" mass="24409">MEKVLVYGASGGIGSAIARALHARGMSLHLSGRSEETLSALADDLSASFTVADIADPAEHARIVAEAGTPLAGLVYAVGTITLKPLARLTVQDMLRDYELNAMGAALAVQAALPALKASSSPASVLLFSSVAVEQGFASHASISMAKGAVEGLVRALAAELAPKVRVNAIAPSLTRTPLAAPLTGSEQMAAAIAQMHAMGRLGVPEDIAALAALLVSPDSGWITGQVIGVDGGRSRLRTKG</sequence>
<dbReference type="GO" id="GO:0016491">
    <property type="term" value="F:oxidoreductase activity"/>
    <property type="evidence" value="ECO:0007669"/>
    <property type="project" value="UniProtKB-KW"/>
</dbReference>
<evidence type="ECO:0000256" key="1">
    <source>
        <dbReference type="ARBA" id="ARBA00006484"/>
    </source>
</evidence>
<keyword evidence="2" id="KW-0560">Oxidoreductase</keyword>
<proteinExistence type="inferred from homology"/>
<comment type="similarity">
    <text evidence="1">Belongs to the short-chain dehydrogenases/reductases (SDR) family.</text>
</comment>
<dbReference type="OrthoDB" id="9803333at2"/>
<dbReference type="InterPro" id="IPR057326">
    <property type="entry name" value="KR_dom"/>
</dbReference>